<name>A0ABT1HUH1_STRSD</name>
<dbReference type="Proteomes" id="UP001205311">
    <property type="component" value="Unassembled WGS sequence"/>
</dbReference>
<dbReference type="Pfam" id="PF01467">
    <property type="entry name" value="CTP_transf_like"/>
    <property type="match status" value="1"/>
</dbReference>
<evidence type="ECO:0000259" key="3">
    <source>
        <dbReference type="Pfam" id="PF01467"/>
    </source>
</evidence>
<dbReference type="EMBL" id="JAMTCP010000014">
    <property type="protein sequence ID" value="MCP2259172.1"/>
    <property type="molecule type" value="Genomic_DNA"/>
</dbReference>
<protein>
    <submittedName>
        <fullName evidence="4">Cytidyltransferase-like domain-containing protein</fullName>
    </submittedName>
</protein>
<evidence type="ECO:0000256" key="1">
    <source>
        <dbReference type="ARBA" id="ARBA00022679"/>
    </source>
</evidence>
<evidence type="ECO:0000256" key="2">
    <source>
        <dbReference type="ARBA" id="ARBA00022695"/>
    </source>
</evidence>
<dbReference type="InterPro" id="IPR004821">
    <property type="entry name" value="Cyt_trans-like"/>
</dbReference>
<gene>
    <name evidence="4" type="ORF">LX15_002873</name>
</gene>
<dbReference type="SUPFAM" id="SSF52374">
    <property type="entry name" value="Nucleotidylyl transferase"/>
    <property type="match status" value="1"/>
</dbReference>
<dbReference type="Gene3D" id="3.40.50.620">
    <property type="entry name" value="HUPs"/>
    <property type="match status" value="1"/>
</dbReference>
<dbReference type="PANTHER" id="PTHR43793:SF2">
    <property type="entry name" value="BIFUNCTIONAL PROTEIN HLDE"/>
    <property type="match status" value="1"/>
</dbReference>
<dbReference type="RefSeq" id="WP_253670077.1">
    <property type="nucleotide sequence ID" value="NZ_JAMTCP010000014.1"/>
</dbReference>
<evidence type="ECO:0000313" key="4">
    <source>
        <dbReference type="EMBL" id="MCP2259172.1"/>
    </source>
</evidence>
<keyword evidence="1" id="KW-0808">Transferase</keyword>
<dbReference type="InterPro" id="IPR014729">
    <property type="entry name" value="Rossmann-like_a/b/a_fold"/>
</dbReference>
<keyword evidence="2" id="KW-0548">Nucleotidyltransferase</keyword>
<dbReference type="InterPro" id="IPR050385">
    <property type="entry name" value="Archaeal_FAD_synthase"/>
</dbReference>
<feature type="domain" description="Cytidyltransferase-like" evidence="3">
    <location>
        <begin position="31"/>
        <end position="105"/>
    </location>
</feature>
<reference evidence="4 5" key="1">
    <citation type="submission" date="2022-06" db="EMBL/GenBank/DDBJ databases">
        <title>Genomic Encyclopedia of Archaeal and Bacterial Type Strains, Phase II (KMG-II): from individual species to whole genera.</title>
        <authorList>
            <person name="Goeker M."/>
        </authorList>
    </citation>
    <scope>NUCLEOTIDE SEQUENCE [LARGE SCALE GENOMIC DNA]</scope>
    <source>
        <strain evidence="4 5">DSM 40477</strain>
    </source>
</reference>
<accession>A0ABT1HUH1</accession>
<sequence length="181" mass="19121">MSTADPRRTRPASLELTWHPARPAPSAPVVVTGVFDVLHVGHVRFLAAAREQGAALAVGVEDDPRVRAWKGPGRPVHPATERAEVLAALRCVDATFLISGDPTLTSWEHYVELLRPLAPAVLAFTEGDPHAAPKRRAAAVLGATAVELPLTEGRSTTAALNRLGDGRAGSLDDVAVPQTSR</sequence>
<comment type="caution">
    <text evidence="4">The sequence shown here is derived from an EMBL/GenBank/DDBJ whole genome shotgun (WGS) entry which is preliminary data.</text>
</comment>
<dbReference type="NCBIfam" id="TIGR00125">
    <property type="entry name" value="cyt_tran_rel"/>
    <property type="match status" value="1"/>
</dbReference>
<proteinExistence type="predicted"/>
<keyword evidence="5" id="KW-1185">Reference proteome</keyword>
<organism evidence="4 5">
    <name type="scientific">Streptoalloteichus tenebrarius (strain ATCC 17920 / DSM 40477 / JCM 4838 / CBS 697.72 / NBRC 16177 / NCIMB 11028 / NRRL B-12390 / A12253. 1 / ISP 5477)</name>
    <name type="common">Streptomyces tenebrarius</name>
    <dbReference type="NCBI Taxonomy" id="1933"/>
    <lineage>
        <taxon>Bacteria</taxon>
        <taxon>Bacillati</taxon>
        <taxon>Actinomycetota</taxon>
        <taxon>Actinomycetes</taxon>
        <taxon>Pseudonocardiales</taxon>
        <taxon>Pseudonocardiaceae</taxon>
        <taxon>Streptoalloteichus</taxon>
    </lineage>
</organism>
<dbReference type="PANTHER" id="PTHR43793">
    <property type="entry name" value="FAD SYNTHASE"/>
    <property type="match status" value="1"/>
</dbReference>
<evidence type="ECO:0000313" key="5">
    <source>
        <dbReference type="Proteomes" id="UP001205311"/>
    </source>
</evidence>